<dbReference type="GO" id="GO:0047804">
    <property type="term" value="F:cysteine-S-conjugate beta-lyase activity"/>
    <property type="evidence" value="ECO:0007669"/>
    <property type="project" value="UniProtKB-EC"/>
</dbReference>
<proteinExistence type="inferred from homology"/>
<evidence type="ECO:0000259" key="6">
    <source>
        <dbReference type="Pfam" id="PF00155"/>
    </source>
</evidence>
<evidence type="ECO:0000313" key="8">
    <source>
        <dbReference type="Proteomes" id="UP000078516"/>
    </source>
</evidence>
<keyword evidence="3" id="KW-0663">Pyridoxal phosphate</keyword>
<dbReference type="InterPro" id="IPR027619">
    <property type="entry name" value="C-S_lyase_PatB-like"/>
</dbReference>
<dbReference type="EMBL" id="LWMN01000011">
    <property type="protein sequence ID" value="OAQ55906.1"/>
    <property type="molecule type" value="Genomic_DNA"/>
</dbReference>
<dbReference type="Proteomes" id="UP000078516">
    <property type="component" value="Unassembled WGS sequence"/>
</dbReference>
<evidence type="ECO:0000256" key="1">
    <source>
        <dbReference type="ARBA" id="ARBA00001933"/>
    </source>
</evidence>
<dbReference type="GO" id="GO:0008483">
    <property type="term" value="F:transaminase activity"/>
    <property type="evidence" value="ECO:0007669"/>
    <property type="project" value="UniProtKB-KW"/>
</dbReference>
<comment type="caution">
    <text evidence="7">The sequence shown here is derived from an EMBL/GenBank/DDBJ whole genome shotgun (WGS) entry which is preliminary data.</text>
</comment>
<dbReference type="NCBIfam" id="TIGR04350">
    <property type="entry name" value="C_S_lyase_PatB"/>
    <property type="match status" value="1"/>
</dbReference>
<evidence type="ECO:0000313" key="7">
    <source>
        <dbReference type="EMBL" id="OAQ55906.1"/>
    </source>
</evidence>
<dbReference type="Gene3D" id="3.90.1150.10">
    <property type="entry name" value="Aspartate Aminotransferase, domain 1"/>
    <property type="match status" value="1"/>
</dbReference>
<evidence type="ECO:0000256" key="3">
    <source>
        <dbReference type="ARBA" id="ARBA00022898"/>
    </source>
</evidence>
<organism evidence="7 8">
    <name type="scientific">Enterococcus thailandicus</name>
    <dbReference type="NCBI Taxonomy" id="417368"/>
    <lineage>
        <taxon>Bacteria</taxon>
        <taxon>Bacillati</taxon>
        <taxon>Bacillota</taxon>
        <taxon>Bacilli</taxon>
        <taxon>Lactobacillales</taxon>
        <taxon>Enterococcaceae</taxon>
        <taxon>Enterococcus</taxon>
    </lineage>
</organism>
<dbReference type="PANTHER" id="PTHR43525:SF1">
    <property type="entry name" value="PROTEIN MALY"/>
    <property type="match status" value="1"/>
</dbReference>
<accession>A0A179ERM8</accession>
<dbReference type="CDD" id="cd00609">
    <property type="entry name" value="AAT_like"/>
    <property type="match status" value="1"/>
</dbReference>
<dbReference type="Pfam" id="PF00155">
    <property type="entry name" value="Aminotran_1_2"/>
    <property type="match status" value="1"/>
</dbReference>
<dbReference type="InterPro" id="IPR051798">
    <property type="entry name" value="Class-II_PLP-Dep_Aminotrans"/>
</dbReference>
<dbReference type="InterPro" id="IPR004839">
    <property type="entry name" value="Aminotransferase_I/II_large"/>
</dbReference>
<gene>
    <name evidence="7" type="ORF">A6E74_04080</name>
</gene>
<feature type="domain" description="Aminotransferase class I/classII large" evidence="6">
    <location>
        <begin position="33"/>
        <end position="383"/>
    </location>
</feature>
<evidence type="ECO:0000256" key="4">
    <source>
        <dbReference type="ARBA" id="ARBA00023239"/>
    </source>
</evidence>
<keyword evidence="7" id="KW-0032">Aminotransferase</keyword>
<dbReference type="SUPFAM" id="SSF53383">
    <property type="entry name" value="PLP-dependent transferases"/>
    <property type="match status" value="1"/>
</dbReference>
<comment type="similarity">
    <text evidence="5">Belongs to the class-II pyridoxal-phosphate-dependent aminotransferase family. MalY/PatB cystathionine beta-lyase subfamily.</text>
</comment>
<dbReference type="InterPro" id="IPR015421">
    <property type="entry name" value="PyrdxlP-dep_Trfase_major"/>
</dbReference>
<dbReference type="GO" id="GO:0030170">
    <property type="term" value="F:pyridoxal phosphate binding"/>
    <property type="evidence" value="ECO:0007669"/>
    <property type="project" value="InterPro"/>
</dbReference>
<keyword evidence="8" id="KW-1185">Reference proteome</keyword>
<dbReference type="InterPro" id="IPR015422">
    <property type="entry name" value="PyrdxlP-dep_Trfase_small"/>
</dbReference>
<sequence length="389" mass="44368">MVEFDQQITRKNTHSVKWDGITETYHASDLLPLWVADMDFLSPKGVTQALSSYVQNGLFGYSTISNELYNSIIQWEKEQHQVTIKKEEIVFSSGVLSSLAVGIQTFTEIGDSIMIHDPVYPPFSSIVENNQRKLVRSSLIEKNNHFEMDFADMEQKIQQHNIKALILCNPHNPGGRVWSKAELTQLADLCLNYQVFIFSDEIHQDLMLFGNQFTSMLTINPKLHDQMIAFTSATKTFNLAAIKHSMVFIKNKKLKAAFTQRLLTNQQQEINTFGLIGTQAAYETGETWLSELLPYLEENVSLVCSFFQEEMPDVRVMKPEGTYLMWLDFSAYETNDQELQDCFIKKGKVVLNPGISFGPAGHCHMRLNVACPKATLLEGLKRIKQSFEK</sequence>
<dbReference type="Gene3D" id="3.40.640.10">
    <property type="entry name" value="Type I PLP-dependent aspartate aminotransferase-like (Major domain)"/>
    <property type="match status" value="1"/>
</dbReference>
<reference evidence="7 8" key="1">
    <citation type="submission" date="2016-04" db="EMBL/GenBank/DDBJ databases">
        <title>Draft genome of an Enterococcus thailandicus strain isolated from bovine feces.</title>
        <authorList>
            <person name="Beukers A.G."/>
            <person name="Zaheer R."/>
            <person name="Goji N."/>
            <person name="Cook S.R."/>
            <person name="Amoako K."/>
            <person name="Chaves A.V."/>
            <person name="Ward M.P."/>
            <person name="Mcallister T.A."/>
        </authorList>
    </citation>
    <scope>NUCLEOTIDE SEQUENCE [LARGE SCALE GENOMIC DNA]</scope>
    <source>
        <strain evidence="7 8">F0711D 46</strain>
    </source>
</reference>
<evidence type="ECO:0000256" key="5">
    <source>
        <dbReference type="ARBA" id="ARBA00037974"/>
    </source>
</evidence>
<comment type="cofactor">
    <cofactor evidence="1">
        <name>pyridoxal 5'-phosphate</name>
        <dbReference type="ChEBI" id="CHEBI:597326"/>
    </cofactor>
</comment>
<evidence type="ECO:0000256" key="2">
    <source>
        <dbReference type="ARBA" id="ARBA00012224"/>
    </source>
</evidence>
<dbReference type="RefSeq" id="WP_067482455.1">
    <property type="nucleotide sequence ID" value="NZ_JAQHXT010000022.1"/>
</dbReference>
<dbReference type="InterPro" id="IPR015424">
    <property type="entry name" value="PyrdxlP-dep_Trfase"/>
</dbReference>
<dbReference type="PANTHER" id="PTHR43525">
    <property type="entry name" value="PROTEIN MALY"/>
    <property type="match status" value="1"/>
</dbReference>
<protein>
    <recommendedName>
        <fullName evidence="2">cysteine-S-conjugate beta-lyase</fullName>
        <ecNumber evidence="2">4.4.1.13</ecNumber>
    </recommendedName>
</protein>
<keyword evidence="4" id="KW-0456">Lyase</keyword>
<name>A0A179ERM8_ENTTH</name>
<keyword evidence="7" id="KW-0808">Transferase</keyword>
<dbReference type="AlphaFoldDB" id="A0A179ERM8"/>
<dbReference type="EC" id="4.4.1.13" evidence="2"/>